<evidence type="ECO:0000313" key="3">
    <source>
        <dbReference type="Proteomes" id="UP001057991"/>
    </source>
</evidence>
<evidence type="ECO:0000256" key="1">
    <source>
        <dbReference type="SAM" id="Phobius"/>
    </source>
</evidence>
<dbReference type="RefSeq" id="WP_259805949.1">
    <property type="nucleotide sequence ID" value="NZ_CP080776.1"/>
</dbReference>
<proteinExistence type="predicted"/>
<gene>
    <name evidence="2" type="ORF">K3X48_13690</name>
</gene>
<protein>
    <submittedName>
        <fullName evidence="2">Uncharacterized protein</fullName>
    </submittedName>
</protein>
<accession>A0A9Q9LZ79</accession>
<dbReference type="AlphaFoldDB" id="A0A9Q9LZ79"/>
<keyword evidence="1" id="KW-0812">Transmembrane</keyword>
<sequence length="286" mass="31759">MSYILTHWRGHHPLWRAFWINGVALRALVLLGFGALGAIAPLAVSLVAVLVGADLLFLIWQSIGYFRSAEQNLRELGSVLPLWAGMIALIIAVFASLSHWWALALQTTPFLSDEPYSEMRNRHYAAQYDLSAEGEVVLLTGVIALGATRDLRDLLQIHPDVTRIELDSDGGNIFEARGIARLVLEQKLDSHVTRRCSSACTLVFVAGQRRLLAPGARLGFHGYALDEAEKLPRFDIAAEQERDRVFLRSRGVSETFLARIYQSGPNEIWFPDLEELEAAGVVTKSP</sequence>
<dbReference type="InterPro" id="IPR029045">
    <property type="entry name" value="ClpP/crotonase-like_dom_sf"/>
</dbReference>
<dbReference type="SUPFAM" id="SSF52096">
    <property type="entry name" value="ClpP/crotonase"/>
    <property type="match status" value="1"/>
</dbReference>
<reference evidence="2" key="1">
    <citation type="submission" date="2021-08" db="EMBL/GenBank/DDBJ databases">
        <authorList>
            <person name="Nwanade C."/>
            <person name="Wang M."/>
            <person name="Masoudi A."/>
            <person name="Yu Z."/>
            <person name="Liu J."/>
        </authorList>
    </citation>
    <scope>NUCLEOTIDE SEQUENCE</scope>
    <source>
        <strain evidence="2">S056</strain>
    </source>
</reference>
<keyword evidence="1" id="KW-0472">Membrane</keyword>
<dbReference type="Proteomes" id="UP001057991">
    <property type="component" value="Chromosome"/>
</dbReference>
<organism evidence="2 3">
    <name type="scientific">Aliiroseovarius crassostreae</name>
    <dbReference type="NCBI Taxonomy" id="154981"/>
    <lineage>
        <taxon>Bacteria</taxon>
        <taxon>Pseudomonadati</taxon>
        <taxon>Pseudomonadota</taxon>
        <taxon>Alphaproteobacteria</taxon>
        <taxon>Rhodobacterales</taxon>
        <taxon>Paracoccaceae</taxon>
        <taxon>Aliiroseovarius</taxon>
    </lineage>
</organism>
<dbReference type="EMBL" id="CP080776">
    <property type="protein sequence ID" value="UWP95208.1"/>
    <property type="molecule type" value="Genomic_DNA"/>
</dbReference>
<evidence type="ECO:0000313" key="2">
    <source>
        <dbReference type="EMBL" id="UWP95208.1"/>
    </source>
</evidence>
<feature type="transmembrane region" description="Helical" evidence="1">
    <location>
        <begin position="18"/>
        <end position="40"/>
    </location>
</feature>
<name>A0A9Q9LZ79_9RHOB</name>
<feature type="transmembrane region" description="Helical" evidence="1">
    <location>
        <begin position="78"/>
        <end position="102"/>
    </location>
</feature>
<feature type="transmembrane region" description="Helical" evidence="1">
    <location>
        <begin position="46"/>
        <end position="66"/>
    </location>
</feature>
<keyword evidence="1" id="KW-1133">Transmembrane helix</keyword>
<dbReference type="Gene3D" id="3.90.226.10">
    <property type="entry name" value="2-enoyl-CoA Hydratase, Chain A, domain 1"/>
    <property type="match status" value="1"/>
</dbReference>